<comment type="caution">
    <text evidence="1">The sequence shown here is derived from an EMBL/GenBank/DDBJ whole genome shotgun (WGS) entry which is preliminary data.</text>
</comment>
<keyword evidence="2" id="KW-1185">Reference proteome</keyword>
<sequence length="87" mass="9883">MKQLNITFSNPIDFYLLEKIAELDIDGKPTIYAHAQGIIVVLRGAEDWDYISWEVDAADKVNIYGDYPEFGMSRGNDKRLKDAVTCP</sequence>
<proteinExistence type="predicted"/>
<reference evidence="1 2" key="1">
    <citation type="journal article" date="2022" name="Syst. Appl. Microbiol.">
        <title>Rhodopirellula aestuarii sp. nov., a novel member of the genus Rhodopirellula isolated from brackish sediments collected in the Tagus River estuary, Portugal.</title>
        <authorList>
            <person name="Vitorino I.R."/>
            <person name="Klimek D."/>
            <person name="Calusinska M."/>
            <person name="Lobo-da-Cunha A."/>
            <person name="Vasconcelos V."/>
            <person name="Lage O.M."/>
        </authorList>
    </citation>
    <scope>NUCLEOTIDE SEQUENCE [LARGE SCALE GENOMIC DNA]</scope>
    <source>
        <strain evidence="1 2">ICT_H3.1</strain>
    </source>
</reference>
<dbReference type="EMBL" id="JAMQBK010000080">
    <property type="protein sequence ID" value="MCM2374155.1"/>
    <property type="molecule type" value="Genomic_DNA"/>
</dbReference>
<dbReference type="RefSeq" id="WP_250932046.1">
    <property type="nucleotide sequence ID" value="NZ_JAMQBK010000080.1"/>
</dbReference>
<name>A0ABT0UCE8_9BACT</name>
<organism evidence="1 2">
    <name type="scientific">Aporhodopirellula aestuarii</name>
    <dbReference type="NCBI Taxonomy" id="2950107"/>
    <lineage>
        <taxon>Bacteria</taxon>
        <taxon>Pseudomonadati</taxon>
        <taxon>Planctomycetota</taxon>
        <taxon>Planctomycetia</taxon>
        <taxon>Pirellulales</taxon>
        <taxon>Pirellulaceae</taxon>
        <taxon>Aporhodopirellula</taxon>
    </lineage>
</organism>
<protein>
    <submittedName>
        <fullName evidence="1">Uncharacterized protein</fullName>
    </submittedName>
</protein>
<evidence type="ECO:0000313" key="1">
    <source>
        <dbReference type="EMBL" id="MCM2374155.1"/>
    </source>
</evidence>
<evidence type="ECO:0000313" key="2">
    <source>
        <dbReference type="Proteomes" id="UP001202961"/>
    </source>
</evidence>
<gene>
    <name evidence="1" type="ORF">NB063_26365</name>
</gene>
<dbReference type="Proteomes" id="UP001202961">
    <property type="component" value="Unassembled WGS sequence"/>
</dbReference>
<accession>A0ABT0UCE8</accession>